<sequence length="81" mass="8736">MGFIKTHITDPIRHAVVDEIRQQIPVIIKAVVIAIAETVGNTAISGVDKITDAIPGDADDRIIDPLVEKVRDTARRLGLGL</sequence>
<proteinExistence type="predicted"/>
<dbReference type="EMBL" id="LQYE01000001">
    <property type="protein sequence ID" value="OAT70913.1"/>
    <property type="molecule type" value="Genomic_DNA"/>
</dbReference>
<reference evidence="1 2" key="1">
    <citation type="submission" date="2016-01" db="EMBL/GenBank/DDBJ databases">
        <title>Mycobacterium immunogenum strain CD11_6 genome sequencing and assembly.</title>
        <authorList>
            <person name="Kaur G."/>
            <person name="Nair G.R."/>
            <person name="Mayilraj S."/>
        </authorList>
    </citation>
    <scope>NUCLEOTIDE SEQUENCE [LARGE SCALE GENOMIC DNA]</scope>
    <source>
        <strain evidence="1 2">CD11-6</strain>
    </source>
</reference>
<accession>A0A179VIP6</accession>
<gene>
    <name evidence="1" type="ORF">AWB85_06470</name>
</gene>
<evidence type="ECO:0000313" key="1">
    <source>
        <dbReference type="EMBL" id="OAT70913.1"/>
    </source>
</evidence>
<organism evidence="1 2">
    <name type="scientific">Mycobacteroides immunogenum</name>
    <dbReference type="NCBI Taxonomy" id="83262"/>
    <lineage>
        <taxon>Bacteria</taxon>
        <taxon>Bacillati</taxon>
        <taxon>Actinomycetota</taxon>
        <taxon>Actinomycetes</taxon>
        <taxon>Mycobacteriales</taxon>
        <taxon>Mycobacteriaceae</taxon>
        <taxon>Mycobacteroides</taxon>
    </lineage>
</organism>
<comment type="caution">
    <text evidence="1">The sequence shown here is derived from an EMBL/GenBank/DDBJ whole genome shotgun (WGS) entry which is preliminary data.</text>
</comment>
<dbReference type="Proteomes" id="UP000186919">
    <property type="component" value="Unassembled WGS sequence"/>
</dbReference>
<dbReference type="RefSeq" id="WP_016343116.1">
    <property type="nucleotide sequence ID" value="NZ_LQYE01000001.1"/>
</dbReference>
<protein>
    <submittedName>
        <fullName evidence="1">Uncharacterized protein</fullName>
    </submittedName>
</protein>
<name>A0A179VIP6_9MYCO</name>
<dbReference type="AlphaFoldDB" id="A0A179VIP6"/>
<evidence type="ECO:0000313" key="2">
    <source>
        <dbReference type="Proteomes" id="UP000186919"/>
    </source>
</evidence>